<organism evidence="6 7">
    <name type="scientific">Cryobacterium tagatosivorans</name>
    <dbReference type="NCBI Taxonomy" id="1259199"/>
    <lineage>
        <taxon>Bacteria</taxon>
        <taxon>Bacillati</taxon>
        <taxon>Actinomycetota</taxon>
        <taxon>Actinomycetes</taxon>
        <taxon>Micrococcales</taxon>
        <taxon>Microbacteriaceae</taxon>
        <taxon>Cryobacterium</taxon>
    </lineage>
</organism>
<gene>
    <name evidence="6" type="ORF">E3O23_09115</name>
</gene>
<dbReference type="Proteomes" id="UP000297866">
    <property type="component" value="Unassembled WGS sequence"/>
</dbReference>
<evidence type="ECO:0000256" key="1">
    <source>
        <dbReference type="ARBA" id="ARBA00008857"/>
    </source>
</evidence>
<feature type="compositionally biased region" description="Pro residues" evidence="4">
    <location>
        <begin position="1"/>
        <end position="18"/>
    </location>
</feature>
<dbReference type="SUPFAM" id="SSF56349">
    <property type="entry name" value="DNA breaking-rejoining enzymes"/>
    <property type="match status" value="1"/>
</dbReference>
<evidence type="ECO:0000313" key="6">
    <source>
        <dbReference type="EMBL" id="TFB51082.1"/>
    </source>
</evidence>
<dbReference type="OrthoDB" id="7476432at2"/>
<evidence type="ECO:0000256" key="4">
    <source>
        <dbReference type="SAM" id="MobiDB-lite"/>
    </source>
</evidence>
<dbReference type="GO" id="GO:0003677">
    <property type="term" value="F:DNA binding"/>
    <property type="evidence" value="ECO:0007669"/>
    <property type="project" value="UniProtKB-KW"/>
</dbReference>
<dbReference type="Gene3D" id="1.10.150.130">
    <property type="match status" value="1"/>
</dbReference>
<proteinExistence type="inferred from homology"/>
<dbReference type="PANTHER" id="PTHR30349">
    <property type="entry name" value="PHAGE INTEGRASE-RELATED"/>
    <property type="match status" value="1"/>
</dbReference>
<feature type="region of interest" description="Disordered" evidence="4">
    <location>
        <begin position="1"/>
        <end position="21"/>
    </location>
</feature>
<comment type="caution">
    <text evidence="6">The sequence shown here is derived from an EMBL/GenBank/DDBJ whole genome shotgun (WGS) entry which is preliminary data.</text>
</comment>
<evidence type="ECO:0000259" key="5">
    <source>
        <dbReference type="PROSITE" id="PS51898"/>
    </source>
</evidence>
<dbReference type="EMBL" id="SOEZ01000044">
    <property type="protein sequence ID" value="TFB51082.1"/>
    <property type="molecule type" value="Genomic_DNA"/>
</dbReference>
<dbReference type="GO" id="GO:0006310">
    <property type="term" value="P:DNA recombination"/>
    <property type="evidence" value="ECO:0007669"/>
    <property type="project" value="UniProtKB-KW"/>
</dbReference>
<dbReference type="InterPro" id="IPR050090">
    <property type="entry name" value="Tyrosine_recombinase_XerCD"/>
</dbReference>
<dbReference type="PROSITE" id="PS51898">
    <property type="entry name" value="TYR_RECOMBINASE"/>
    <property type="match status" value="1"/>
</dbReference>
<evidence type="ECO:0000256" key="3">
    <source>
        <dbReference type="ARBA" id="ARBA00023172"/>
    </source>
</evidence>
<dbReference type="PANTHER" id="PTHR30349:SF64">
    <property type="entry name" value="PROPHAGE INTEGRASE INTD-RELATED"/>
    <property type="match status" value="1"/>
</dbReference>
<feature type="domain" description="Tyr recombinase" evidence="5">
    <location>
        <begin position="193"/>
        <end position="384"/>
    </location>
</feature>
<dbReference type="InterPro" id="IPR011010">
    <property type="entry name" value="DNA_brk_join_enz"/>
</dbReference>
<dbReference type="Pfam" id="PF00589">
    <property type="entry name" value="Phage_integrase"/>
    <property type="match status" value="1"/>
</dbReference>
<sequence>MARPAEPMPESSPRPVPPIGVRISTDMERRSYGIRARARWTDPLTKQRVIRTEIVKDEATARAFFETLRNSSVKGMDVSMTLLEFFTSIDDRWARGLDMTSTGDNYRYGLRLRVLPALGHLPVTQITAGMIDRTIDDWEKQYGASTIKNTIAPLVRVLDEAVRDGLITINPAKHRAKRSLHRNAFRIQPAEDAAPRAHAIPDLQKLNQLASACGAVHQSYSDFVMLAALLAARSSEVSGLQVGDVDFNKSLVIIRRQVFPGRGGLITKPTKSRKERRVPILDPLRPILKRLSAFKQPEAPLLVGPRGGFLTTATVRDATNWDQVVADLSLPNLTRHGLRHTGATWLADAGVPLHVLQEILGHASIETTRGYLHPDDRHLASAAEQANAFLSRDARPNTSGRPRQGTGRGL</sequence>
<evidence type="ECO:0000313" key="7">
    <source>
        <dbReference type="Proteomes" id="UP000297866"/>
    </source>
</evidence>
<dbReference type="InterPro" id="IPR002104">
    <property type="entry name" value="Integrase_catalytic"/>
</dbReference>
<feature type="region of interest" description="Disordered" evidence="4">
    <location>
        <begin position="388"/>
        <end position="410"/>
    </location>
</feature>
<protein>
    <submittedName>
        <fullName evidence="6">Site-specific integrase</fullName>
    </submittedName>
</protein>
<keyword evidence="2" id="KW-0238">DNA-binding</keyword>
<name>A0A4R8UFU0_9MICO</name>
<dbReference type="InterPro" id="IPR010998">
    <property type="entry name" value="Integrase_recombinase_N"/>
</dbReference>
<dbReference type="CDD" id="cd01189">
    <property type="entry name" value="INT_ICEBs1_C_like"/>
    <property type="match status" value="1"/>
</dbReference>
<evidence type="ECO:0000256" key="2">
    <source>
        <dbReference type="ARBA" id="ARBA00023125"/>
    </source>
</evidence>
<reference evidence="6 7" key="1">
    <citation type="submission" date="2019-03" db="EMBL/GenBank/DDBJ databases">
        <title>Genomics of glacier-inhabiting Cryobacterium strains.</title>
        <authorList>
            <person name="Liu Q."/>
            <person name="Xin Y.-H."/>
        </authorList>
    </citation>
    <scope>NUCLEOTIDE SEQUENCE [LARGE SCALE GENOMIC DNA]</scope>
    <source>
        <strain evidence="6 7">Sr47</strain>
    </source>
</reference>
<keyword evidence="7" id="KW-1185">Reference proteome</keyword>
<dbReference type="AlphaFoldDB" id="A0A4R8UFU0"/>
<dbReference type="InterPro" id="IPR013762">
    <property type="entry name" value="Integrase-like_cat_sf"/>
</dbReference>
<dbReference type="GO" id="GO:0015074">
    <property type="term" value="P:DNA integration"/>
    <property type="evidence" value="ECO:0007669"/>
    <property type="project" value="InterPro"/>
</dbReference>
<accession>A0A4R8UFU0</accession>
<dbReference type="Gene3D" id="1.10.443.10">
    <property type="entry name" value="Intergrase catalytic core"/>
    <property type="match status" value="1"/>
</dbReference>
<keyword evidence="3" id="KW-0233">DNA recombination</keyword>
<comment type="similarity">
    <text evidence="1">Belongs to the 'phage' integrase family.</text>
</comment>